<feature type="compositionally biased region" description="Polar residues" evidence="1">
    <location>
        <begin position="218"/>
        <end position="247"/>
    </location>
</feature>
<dbReference type="AlphaFoldDB" id="A0A9P6EDE8"/>
<sequence length="347" mass="36057">MGAANCPNSYSWADNSSGNDPCYVASTLMGVCSPSAARLQPLGSGQLYLSPSASQSNKCTCSTVVYALAAACADCQGGGFGTWNEWSVNCKSTSEGFIPVGIPSGAETPNWVYEPSMYNPGYDPSAAYHKATGKDGPPNKHGHSSSSPPSPNTPQGSETGGGGNDSPSSTSKPSQTFTQKAMSTLVITVTSTAPGGIPTEFITTSTLFDTTTAVGQFTTNPTVPTSSMNPFEPDPTQSNSDGSSGATQAAPVSPIGAVSQKSNTGAIVGGVIGGLLILILGGLLLRWGLVRWRRAHMAPSAAFMAEYGHERPKSWAPLNDSTTYLTSQRFVPEDDTQYQEGYIPRVK</sequence>
<comment type="caution">
    <text evidence="3">The sequence shown here is derived from an EMBL/GenBank/DDBJ whole genome shotgun (WGS) entry which is preliminary data.</text>
</comment>
<name>A0A9P6EDE8_9AGAR</name>
<feature type="compositionally biased region" description="Polar residues" evidence="1">
    <location>
        <begin position="165"/>
        <end position="178"/>
    </location>
</feature>
<keyword evidence="2" id="KW-0472">Membrane</keyword>
<accession>A0A9P6EDE8</accession>
<feature type="transmembrane region" description="Helical" evidence="2">
    <location>
        <begin position="266"/>
        <end position="287"/>
    </location>
</feature>
<evidence type="ECO:0000313" key="3">
    <source>
        <dbReference type="EMBL" id="KAF9527010.1"/>
    </source>
</evidence>
<dbReference type="Proteomes" id="UP000807306">
    <property type="component" value="Unassembled WGS sequence"/>
</dbReference>
<evidence type="ECO:0000313" key="4">
    <source>
        <dbReference type="Proteomes" id="UP000807306"/>
    </source>
</evidence>
<keyword evidence="2" id="KW-0812">Transmembrane</keyword>
<feature type="region of interest" description="Disordered" evidence="1">
    <location>
        <begin position="218"/>
        <end position="252"/>
    </location>
</feature>
<organism evidence="3 4">
    <name type="scientific">Crepidotus variabilis</name>
    <dbReference type="NCBI Taxonomy" id="179855"/>
    <lineage>
        <taxon>Eukaryota</taxon>
        <taxon>Fungi</taxon>
        <taxon>Dikarya</taxon>
        <taxon>Basidiomycota</taxon>
        <taxon>Agaricomycotina</taxon>
        <taxon>Agaricomycetes</taxon>
        <taxon>Agaricomycetidae</taxon>
        <taxon>Agaricales</taxon>
        <taxon>Agaricineae</taxon>
        <taxon>Crepidotaceae</taxon>
        <taxon>Crepidotus</taxon>
    </lineage>
</organism>
<dbReference type="EMBL" id="MU157865">
    <property type="protein sequence ID" value="KAF9527010.1"/>
    <property type="molecule type" value="Genomic_DNA"/>
</dbReference>
<reference evidence="3" key="1">
    <citation type="submission" date="2020-11" db="EMBL/GenBank/DDBJ databases">
        <authorList>
            <consortium name="DOE Joint Genome Institute"/>
            <person name="Ahrendt S."/>
            <person name="Riley R."/>
            <person name="Andreopoulos W."/>
            <person name="Labutti K."/>
            <person name="Pangilinan J."/>
            <person name="Ruiz-Duenas F.J."/>
            <person name="Barrasa J.M."/>
            <person name="Sanchez-Garcia M."/>
            <person name="Camarero S."/>
            <person name="Miyauchi S."/>
            <person name="Serrano A."/>
            <person name="Linde D."/>
            <person name="Babiker R."/>
            <person name="Drula E."/>
            <person name="Ayuso-Fernandez I."/>
            <person name="Pacheco R."/>
            <person name="Padilla G."/>
            <person name="Ferreira P."/>
            <person name="Barriuso J."/>
            <person name="Kellner H."/>
            <person name="Castanera R."/>
            <person name="Alfaro M."/>
            <person name="Ramirez L."/>
            <person name="Pisabarro A.G."/>
            <person name="Kuo A."/>
            <person name="Tritt A."/>
            <person name="Lipzen A."/>
            <person name="He G."/>
            <person name="Yan M."/>
            <person name="Ng V."/>
            <person name="Cullen D."/>
            <person name="Martin F."/>
            <person name="Rosso M.-N."/>
            <person name="Henrissat B."/>
            <person name="Hibbett D."/>
            <person name="Martinez A.T."/>
            <person name="Grigoriev I.V."/>
        </authorList>
    </citation>
    <scope>NUCLEOTIDE SEQUENCE</scope>
    <source>
        <strain evidence="3">CBS 506.95</strain>
    </source>
</reference>
<feature type="region of interest" description="Disordered" evidence="1">
    <location>
        <begin position="124"/>
        <end position="178"/>
    </location>
</feature>
<proteinExistence type="predicted"/>
<evidence type="ECO:0000256" key="2">
    <source>
        <dbReference type="SAM" id="Phobius"/>
    </source>
</evidence>
<keyword evidence="4" id="KW-1185">Reference proteome</keyword>
<protein>
    <submittedName>
        <fullName evidence="3">Uncharacterized protein</fullName>
    </submittedName>
</protein>
<keyword evidence="2" id="KW-1133">Transmembrane helix</keyword>
<evidence type="ECO:0000256" key="1">
    <source>
        <dbReference type="SAM" id="MobiDB-lite"/>
    </source>
</evidence>
<dbReference type="OrthoDB" id="2576311at2759"/>
<gene>
    <name evidence="3" type="ORF">CPB83DRAFT_884547</name>
</gene>